<comment type="caution">
    <text evidence="1">The sequence shown here is derived from an EMBL/GenBank/DDBJ whole genome shotgun (WGS) entry which is preliminary data.</text>
</comment>
<dbReference type="AlphaFoldDB" id="X1UQN6"/>
<evidence type="ECO:0000313" key="1">
    <source>
        <dbReference type="EMBL" id="GAJ19804.1"/>
    </source>
</evidence>
<feature type="non-terminal residue" evidence="1">
    <location>
        <position position="1"/>
    </location>
</feature>
<sequence>LTRIAINLSLNELKRRKRSLSLFFSANILEEKEF</sequence>
<dbReference type="EMBL" id="BARW01043416">
    <property type="protein sequence ID" value="GAJ19804.1"/>
    <property type="molecule type" value="Genomic_DNA"/>
</dbReference>
<gene>
    <name evidence="1" type="ORF">S12H4_63603</name>
</gene>
<accession>X1UQN6</accession>
<proteinExistence type="predicted"/>
<reference evidence="1" key="1">
    <citation type="journal article" date="2014" name="Front. Microbiol.">
        <title>High frequency of phylogenetically diverse reductive dehalogenase-homologous genes in deep subseafloor sedimentary metagenomes.</title>
        <authorList>
            <person name="Kawai M."/>
            <person name="Futagami T."/>
            <person name="Toyoda A."/>
            <person name="Takaki Y."/>
            <person name="Nishi S."/>
            <person name="Hori S."/>
            <person name="Arai W."/>
            <person name="Tsubouchi T."/>
            <person name="Morono Y."/>
            <person name="Uchiyama I."/>
            <person name="Ito T."/>
            <person name="Fujiyama A."/>
            <person name="Inagaki F."/>
            <person name="Takami H."/>
        </authorList>
    </citation>
    <scope>NUCLEOTIDE SEQUENCE</scope>
    <source>
        <strain evidence="1">Expedition CK06-06</strain>
    </source>
</reference>
<protein>
    <submittedName>
        <fullName evidence="1">Uncharacterized protein</fullName>
    </submittedName>
</protein>
<name>X1UQN6_9ZZZZ</name>
<organism evidence="1">
    <name type="scientific">marine sediment metagenome</name>
    <dbReference type="NCBI Taxonomy" id="412755"/>
    <lineage>
        <taxon>unclassified sequences</taxon>
        <taxon>metagenomes</taxon>
        <taxon>ecological metagenomes</taxon>
    </lineage>
</organism>
<feature type="non-terminal residue" evidence="1">
    <location>
        <position position="34"/>
    </location>
</feature>